<dbReference type="InterPro" id="IPR002347">
    <property type="entry name" value="SDR_fam"/>
</dbReference>
<dbReference type="GO" id="GO:0016491">
    <property type="term" value="F:oxidoreductase activity"/>
    <property type="evidence" value="ECO:0007669"/>
    <property type="project" value="UniProtKB-KW"/>
</dbReference>
<evidence type="ECO:0000256" key="2">
    <source>
        <dbReference type="ARBA" id="ARBA00023002"/>
    </source>
</evidence>
<dbReference type="AlphaFoldDB" id="A0A285LRF4"/>
<evidence type="ECO:0000313" key="5">
    <source>
        <dbReference type="EMBL" id="SNY87502.1"/>
    </source>
</evidence>
<name>A0A285LRF4_9NOCA</name>
<sequence>MPRPWRLVTDVCVHRYESAQCYGFEVASGVPTTVGRMNTAVTSTPKPTALITGASRGLGAAIARELAPGHELLLGARSQDALRDIRAELPEATPWPVELTDYAEVAAAIGAVERLDVLVHNAGIADLGTIAESSVDQWRNTLEANLIAVAELTRLLLPALRASNGHVVLINSGAGLRANAGWAAYAASKFGLRAFADALRLEEPALRVTSIFPGRIDTDMQREITANEGREYRPEEFLTPETVAAAVRHAIETPRDAHPTEIVLRPIAR</sequence>
<dbReference type="SMART" id="SM00822">
    <property type="entry name" value="PKS_KR"/>
    <property type="match status" value="1"/>
</dbReference>
<dbReference type="NCBIfam" id="NF006073">
    <property type="entry name" value="PRK08219.1"/>
    <property type="match status" value="1"/>
</dbReference>
<dbReference type="PANTHER" id="PTHR44196:SF1">
    <property type="entry name" value="DEHYDROGENASE_REDUCTASE SDR FAMILY MEMBER 7B"/>
    <property type="match status" value="1"/>
</dbReference>
<dbReference type="SUPFAM" id="SSF51735">
    <property type="entry name" value="NAD(P)-binding Rossmann-fold domains"/>
    <property type="match status" value="1"/>
</dbReference>
<gene>
    <name evidence="5" type="ORF">SAMN04244553_4449</name>
</gene>
<accession>A0A285LRF4</accession>
<dbReference type="Gene3D" id="3.40.50.720">
    <property type="entry name" value="NAD(P)-binding Rossmann-like Domain"/>
    <property type="match status" value="1"/>
</dbReference>
<dbReference type="GO" id="GO:0016020">
    <property type="term" value="C:membrane"/>
    <property type="evidence" value="ECO:0007669"/>
    <property type="project" value="TreeGrafter"/>
</dbReference>
<keyword evidence="2" id="KW-0560">Oxidoreductase</keyword>
<protein>
    <submittedName>
        <fullName evidence="5">NADP-dependent 3-hydroxy acid dehydrogenase YdfG</fullName>
    </submittedName>
</protein>
<dbReference type="InterPro" id="IPR057326">
    <property type="entry name" value="KR_dom"/>
</dbReference>
<organism evidence="5 6">
    <name type="scientific">Nocardia amikacinitolerans</name>
    <dbReference type="NCBI Taxonomy" id="756689"/>
    <lineage>
        <taxon>Bacteria</taxon>
        <taxon>Bacillati</taxon>
        <taxon>Actinomycetota</taxon>
        <taxon>Actinomycetes</taxon>
        <taxon>Mycobacteriales</taxon>
        <taxon>Nocardiaceae</taxon>
        <taxon>Nocardia</taxon>
    </lineage>
</organism>
<reference evidence="5 6" key="1">
    <citation type="submission" date="2017-09" db="EMBL/GenBank/DDBJ databases">
        <authorList>
            <person name="Ehlers B."/>
            <person name="Leendertz F.H."/>
        </authorList>
    </citation>
    <scope>NUCLEOTIDE SEQUENCE [LARGE SCALE GENOMIC DNA]</scope>
    <source>
        <strain evidence="5 6">DSM 45537</strain>
    </source>
</reference>
<feature type="domain" description="Ketoreductase" evidence="4">
    <location>
        <begin position="47"/>
        <end position="219"/>
    </location>
</feature>
<evidence type="ECO:0000256" key="3">
    <source>
        <dbReference type="RuleBase" id="RU000363"/>
    </source>
</evidence>
<dbReference type="InterPro" id="IPR020904">
    <property type="entry name" value="Sc_DH/Rdtase_CS"/>
</dbReference>
<dbReference type="Pfam" id="PF00106">
    <property type="entry name" value="adh_short"/>
    <property type="match status" value="1"/>
</dbReference>
<dbReference type="InterPro" id="IPR036291">
    <property type="entry name" value="NAD(P)-bd_dom_sf"/>
</dbReference>
<dbReference type="Proteomes" id="UP000219565">
    <property type="component" value="Unassembled WGS sequence"/>
</dbReference>
<dbReference type="PRINTS" id="PR00081">
    <property type="entry name" value="GDHRDH"/>
</dbReference>
<dbReference type="PRINTS" id="PR00080">
    <property type="entry name" value="SDRFAMILY"/>
</dbReference>
<dbReference type="STRING" id="1379680.GCA_001612615_03771"/>
<proteinExistence type="inferred from homology"/>
<evidence type="ECO:0000256" key="1">
    <source>
        <dbReference type="ARBA" id="ARBA00006484"/>
    </source>
</evidence>
<evidence type="ECO:0000313" key="6">
    <source>
        <dbReference type="Proteomes" id="UP000219565"/>
    </source>
</evidence>
<dbReference type="PROSITE" id="PS00061">
    <property type="entry name" value="ADH_SHORT"/>
    <property type="match status" value="1"/>
</dbReference>
<dbReference type="EMBL" id="OBEG01000004">
    <property type="protein sequence ID" value="SNY87502.1"/>
    <property type="molecule type" value="Genomic_DNA"/>
</dbReference>
<keyword evidence="6" id="KW-1185">Reference proteome</keyword>
<comment type="similarity">
    <text evidence="1 3">Belongs to the short-chain dehydrogenases/reductases (SDR) family.</text>
</comment>
<dbReference type="PANTHER" id="PTHR44196">
    <property type="entry name" value="DEHYDROGENASE/REDUCTASE SDR FAMILY MEMBER 7B"/>
    <property type="match status" value="1"/>
</dbReference>
<evidence type="ECO:0000259" key="4">
    <source>
        <dbReference type="SMART" id="SM00822"/>
    </source>
</evidence>